<dbReference type="AlphaFoldDB" id="A8G6S6"/>
<name>A8G6S6_PROM2</name>
<evidence type="ECO:0000313" key="2">
    <source>
        <dbReference type="Proteomes" id="UP000002014"/>
    </source>
</evidence>
<proteinExistence type="predicted"/>
<reference evidence="1 2" key="1">
    <citation type="journal article" date="2007" name="PLoS Genet.">
        <title>Patterns and implications of gene gain and loss in the evolution of Prochlorococcus.</title>
        <authorList>
            <person name="Kettler G.C."/>
            <person name="Martiny A.C."/>
            <person name="Huang K."/>
            <person name="Zucker J."/>
            <person name="Coleman M.L."/>
            <person name="Rodrigue S."/>
            <person name="Chen F."/>
            <person name="Lapidus A."/>
            <person name="Ferriera S."/>
            <person name="Johnson J."/>
            <person name="Steglich C."/>
            <person name="Church G.M."/>
            <person name="Richardson P."/>
            <person name="Chisholm S.W."/>
        </authorList>
    </citation>
    <scope>NUCLEOTIDE SEQUENCE [LARGE SCALE GENOMIC DNA]</scope>
    <source>
        <strain evidence="1 2">MIT 9215</strain>
    </source>
</reference>
<dbReference type="EMBL" id="CP000825">
    <property type="protein sequence ID" value="ABV51307.1"/>
    <property type="molecule type" value="Genomic_DNA"/>
</dbReference>
<dbReference type="Proteomes" id="UP000002014">
    <property type="component" value="Chromosome"/>
</dbReference>
<evidence type="ECO:0000313" key="1">
    <source>
        <dbReference type="EMBL" id="ABV51307.1"/>
    </source>
</evidence>
<gene>
    <name evidence="1" type="ordered locus">P9215_16941</name>
</gene>
<protein>
    <submittedName>
        <fullName evidence="1">Uncharacterized protein</fullName>
    </submittedName>
</protein>
<dbReference type="HOGENOM" id="CLU_733332_0_0_3"/>
<accession>A8G6S6</accession>
<sequence length="377" mass="44005">MHPNNHLSNKAGCKLCGRKRSGNLGSFTKHNGKNYLEIFLKNAPKIHKNKFDYSEVKKLSSLKTKDFVDIRCPIHGLINVQASVHMNGHDCYYCGIEYNANKKRKSQKIFIEECIQKWNYDKDFYSLVDYKGKAYEITLKCPIHGPFITNAGSHLQRGYGCKICSGIYKKSRDEIIQLSLKKHGGEYDYSFVEKNIQNVHQKITIVCKLHGKFKSKAIGHYKLGYGCPECGRIKSGVDNIKVFSRDKVRADSYCELYLVGIDEYFKIGIAEDTYKRDRLYSDFYLIEPSKRAICWCVEQYLLMKTTWMEPDNLPEKLSDWSGRQELRLPLMDYQELAEFMREVLKECKELGWEKFSLKYELPDYGYGWDPKSEVFND</sequence>
<organism evidence="1 2">
    <name type="scientific">Prochlorococcus marinus (strain MIT 9215)</name>
    <dbReference type="NCBI Taxonomy" id="93060"/>
    <lineage>
        <taxon>Bacteria</taxon>
        <taxon>Bacillati</taxon>
        <taxon>Cyanobacteriota</taxon>
        <taxon>Cyanophyceae</taxon>
        <taxon>Synechococcales</taxon>
        <taxon>Prochlorococcaceae</taxon>
        <taxon>Prochlorococcus</taxon>
    </lineage>
</organism>
<dbReference type="KEGG" id="pmh:P9215_16941"/>